<dbReference type="InterPro" id="IPR000210">
    <property type="entry name" value="BTB/POZ_dom"/>
</dbReference>
<evidence type="ECO:0000259" key="1">
    <source>
        <dbReference type="PROSITE" id="PS50097"/>
    </source>
</evidence>
<dbReference type="Gene3D" id="2.60.210.10">
    <property type="entry name" value="Apoptosis, Tumor Necrosis Factor Receptor Associated Protein 2, Chain A"/>
    <property type="match status" value="1"/>
</dbReference>
<protein>
    <submittedName>
        <fullName evidence="3">BTB domain-containing protein</fullName>
    </submittedName>
</protein>
<dbReference type="Gene3D" id="3.30.710.10">
    <property type="entry name" value="Potassium Channel Kv1.1, Chain A"/>
    <property type="match status" value="1"/>
</dbReference>
<dbReference type="PANTHER" id="PTHR22744">
    <property type="entry name" value="HELIX LOOP HELIX PROTEIN 21-RELATED"/>
    <property type="match status" value="1"/>
</dbReference>
<dbReference type="WBParaSite" id="Gr19_v10_g4323.t1">
    <property type="protein sequence ID" value="Gr19_v10_g4323.t1"/>
    <property type="gene ID" value="Gr19_v10_g4323"/>
</dbReference>
<dbReference type="Proteomes" id="UP000887572">
    <property type="component" value="Unplaced"/>
</dbReference>
<feature type="domain" description="BTB" evidence="1">
    <location>
        <begin position="170"/>
        <end position="225"/>
    </location>
</feature>
<sequence length="340" mass="38690">MLKRKRPRMDIGVVDQPDNLFKRAAEIVYAVSHFKEFSEGPAGQTKLSDAVNINGLNWRVKIEHREGVGIHLHCDGDRNDITWACRAAVQFTVVPIPSSSGSSVANAKVGELDDFDIYRAGSETTGFREFAKFADLMDERNGVYSVEADTVTFKAELIVGRRKQMPGISTEDALLVNGEAVYVNKHVLAGYSQFFRPLFFGENAEEVPKVQIEDPDAVEQFERFVIATHDPWRIELNDECVEEILLLANQFQFESVVNHCFEFLMDDSAKSNIRKFRLADQCGNVIMKKNFLNAMTKDDFAWKNYFRNRFDEDKMGVGAKEELKERHKELRTLDEGGENA</sequence>
<dbReference type="SUPFAM" id="SSF54695">
    <property type="entry name" value="POZ domain"/>
    <property type="match status" value="1"/>
</dbReference>
<dbReference type="InterPro" id="IPR011333">
    <property type="entry name" value="SKP1/BTB/POZ_sf"/>
</dbReference>
<dbReference type="InterPro" id="IPR002083">
    <property type="entry name" value="MATH/TRAF_dom"/>
</dbReference>
<dbReference type="Pfam" id="PF00651">
    <property type="entry name" value="BTB"/>
    <property type="match status" value="1"/>
</dbReference>
<proteinExistence type="predicted"/>
<organism evidence="2 3">
    <name type="scientific">Globodera rostochiensis</name>
    <name type="common">Golden nematode worm</name>
    <name type="synonym">Heterodera rostochiensis</name>
    <dbReference type="NCBI Taxonomy" id="31243"/>
    <lineage>
        <taxon>Eukaryota</taxon>
        <taxon>Metazoa</taxon>
        <taxon>Ecdysozoa</taxon>
        <taxon>Nematoda</taxon>
        <taxon>Chromadorea</taxon>
        <taxon>Rhabditida</taxon>
        <taxon>Tylenchina</taxon>
        <taxon>Tylenchomorpha</taxon>
        <taxon>Tylenchoidea</taxon>
        <taxon>Heteroderidae</taxon>
        <taxon>Heteroderinae</taxon>
        <taxon>Globodera</taxon>
    </lineage>
</organism>
<dbReference type="SMART" id="SM00225">
    <property type="entry name" value="BTB"/>
    <property type="match status" value="1"/>
</dbReference>
<reference evidence="3" key="1">
    <citation type="submission" date="2022-11" db="UniProtKB">
        <authorList>
            <consortium name="WormBaseParasite"/>
        </authorList>
    </citation>
    <scope>IDENTIFICATION</scope>
</reference>
<dbReference type="AlphaFoldDB" id="A0A914HVC6"/>
<evidence type="ECO:0000313" key="3">
    <source>
        <dbReference type="WBParaSite" id="Gr19_v10_g4323.t1"/>
    </source>
</evidence>
<dbReference type="PANTHER" id="PTHR22744:SF14">
    <property type="entry name" value="BTB DOMAIN-CONTAINING PROTEIN-RELATED"/>
    <property type="match status" value="1"/>
</dbReference>
<evidence type="ECO:0000313" key="2">
    <source>
        <dbReference type="Proteomes" id="UP000887572"/>
    </source>
</evidence>
<dbReference type="PROSITE" id="PS50097">
    <property type="entry name" value="BTB"/>
    <property type="match status" value="1"/>
</dbReference>
<name>A0A914HVC6_GLORO</name>
<accession>A0A914HVC6</accession>
<dbReference type="InterPro" id="IPR008974">
    <property type="entry name" value="TRAF-like"/>
</dbReference>
<dbReference type="Pfam" id="PF00917">
    <property type="entry name" value="MATH"/>
    <property type="match status" value="1"/>
</dbReference>
<dbReference type="SUPFAM" id="SSF49599">
    <property type="entry name" value="TRAF domain-like"/>
    <property type="match status" value="1"/>
</dbReference>
<dbReference type="CDD" id="cd00121">
    <property type="entry name" value="MATH"/>
    <property type="match status" value="1"/>
</dbReference>
<keyword evidence="2" id="KW-1185">Reference proteome</keyword>